<dbReference type="Gene3D" id="3.40.710.10">
    <property type="entry name" value="DD-peptidase/beta-lactamase superfamily"/>
    <property type="match status" value="1"/>
</dbReference>
<dbReference type="PANTHER" id="PTHR43283">
    <property type="entry name" value="BETA-LACTAMASE-RELATED"/>
    <property type="match status" value="1"/>
</dbReference>
<dbReference type="InterPro" id="IPR050789">
    <property type="entry name" value="Diverse_Enzym_Activities"/>
</dbReference>
<dbReference type="SUPFAM" id="SSF56601">
    <property type="entry name" value="beta-lactamase/transpeptidase-like"/>
    <property type="match status" value="1"/>
</dbReference>
<dbReference type="FunCoup" id="W0RTS6">
    <property type="interactions" value="102"/>
</dbReference>
<dbReference type="Pfam" id="PF00144">
    <property type="entry name" value="Beta-lactamase"/>
    <property type="match status" value="1"/>
</dbReference>
<protein>
    <submittedName>
        <fullName evidence="3">Beta-lactamase</fullName>
    </submittedName>
</protein>
<accession>W0RTS6</accession>
<dbReference type="AlphaFoldDB" id="W0RTS6"/>
<dbReference type="Proteomes" id="UP000019151">
    <property type="component" value="Plasmid 2"/>
</dbReference>
<dbReference type="HOGENOM" id="CLU_020027_1_1_0"/>
<evidence type="ECO:0000259" key="2">
    <source>
        <dbReference type="Pfam" id="PF00144"/>
    </source>
</evidence>
<dbReference type="InParanoid" id="W0RTS6"/>
<dbReference type="OrthoDB" id="9801061at2"/>
<organism evidence="3 4">
    <name type="scientific">Gemmatirosa kalamazoonensis</name>
    <dbReference type="NCBI Taxonomy" id="861299"/>
    <lineage>
        <taxon>Bacteria</taxon>
        <taxon>Pseudomonadati</taxon>
        <taxon>Gemmatimonadota</taxon>
        <taxon>Gemmatimonadia</taxon>
        <taxon>Gemmatimonadales</taxon>
        <taxon>Gemmatimonadaceae</taxon>
        <taxon>Gemmatirosa</taxon>
    </lineage>
</organism>
<keyword evidence="1" id="KW-0378">Hydrolase</keyword>
<sequence>MPHGAVAGTLAVSALVGACAPAPVRRPTVPAPVTVEPSRLATVATLVAAPPAAVGMDPRLPARLDSIVRAALAADAAPGASLAVGRWGRLVHLRGYGATDWAPGAPAVTDSTLYDLASLTKVIATTTSAMILEEEGRLDVSRPVHDYLPELDAPDKAAITVRMLLTHSGGLEAYAPLYTKYRGRAEYLAQINARPLKYVPGTQMVYSDWDMVLLQAVIERVTGQTLDAFAAARVFAPLGMRDTRFTPDTADAALMRRTAPTVVDTSRGGLLHGVVHDGNAWALGGVSGHAGLFSSARDLATFAQTVLNGGTYGGVRVVAPQTLARWTAPQGPGSSRALGWDTPSGASSSGRYFSPRSLGHTGFTGTSIWIDPERGLFVVLLTNRVSSRGEGPVPTALRRAVADAVQRAVLDAPLVDWEAFGERR</sequence>
<proteinExistence type="predicted"/>
<dbReference type="eggNOG" id="COG1680">
    <property type="taxonomic scope" value="Bacteria"/>
</dbReference>
<dbReference type="RefSeq" id="WP_148306673.1">
    <property type="nucleotide sequence ID" value="NZ_CP007130.1"/>
</dbReference>
<dbReference type="InterPro" id="IPR012338">
    <property type="entry name" value="Beta-lactam/transpept-like"/>
</dbReference>
<keyword evidence="3" id="KW-0614">Plasmid</keyword>
<dbReference type="InterPro" id="IPR001466">
    <property type="entry name" value="Beta-lactam-related"/>
</dbReference>
<keyword evidence="4" id="KW-1185">Reference proteome</keyword>
<reference evidence="3 4" key="1">
    <citation type="journal article" date="2014" name="Genome Announc.">
        <title>Genome Sequence and Methylome of Soil Bacterium Gemmatirosa kalamazoonensis KBS708T, a Member of the Rarely Cultivated Gemmatimonadetes Phylum.</title>
        <authorList>
            <person name="Debruyn J.M."/>
            <person name="Radosevich M."/>
            <person name="Wommack K.E."/>
            <person name="Polson S.W."/>
            <person name="Hauser L.J."/>
            <person name="Fawaz M.N."/>
            <person name="Korlach J."/>
            <person name="Tsai Y.C."/>
        </authorList>
    </citation>
    <scope>NUCLEOTIDE SEQUENCE [LARGE SCALE GENOMIC DNA]</scope>
    <source>
        <strain evidence="3 4">KBS708</strain>
        <plasmid evidence="4">Plasmid 2</plasmid>
    </source>
</reference>
<evidence type="ECO:0000313" key="3">
    <source>
        <dbReference type="EMBL" id="AHG93867.1"/>
    </source>
</evidence>
<dbReference type="PANTHER" id="PTHR43283:SF11">
    <property type="entry name" value="BETA-LACTAMASE-RELATED DOMAIN-CONTAINING PROTEIN"/>
    <property type="match status" value="1"/>
</dbReference>
<name>W0RTS6_9BACT</name>
<dbReference type="KEGG" id="gba:J421_6332"/>
<geneLocation type="plasmid" evidence="3 4">
    <name>2</name>
</geneLocation>
<evidence type="ECO:0000313" key="4">
    <source>
        <dbReference type="Proteomes" id="UP000019151"/>
    </source>
</evidence>
<evidence type="ECO:0000256" key="1">
    <source>
        <dbReference type="ARBA" id="ARBA00022801"/>
    </source>
</evidence>
<dbReference type="EMBL" id="CP007130">
    <property type="protein sequence ID" value="AHG93867.1"/>
    <property type="molecule type" value="Genomic_DNA"/>
</dbReference>
<gene>
    <name evidence="3" type="ORF">J421_6332</name>
</gene>
<dbReference type="GO" id="GO:0016787">
    <property type="term" value="F:hydrolase activity"/>
    <property type="evidence" value="ECO:0007669"/>
    <property type="project" value="UniProtKB-KW"/>
</dbReference>
<feature type="domain" description="Beta-lactamase-related" evidence="2">
    <location>
        <begin position="64"/>
        <end position="400"/>
    </location>
</feature>